<dbReference type="STRING" id="1423777.FD46_GL000472"/>
<evidence type="ECO:0000256" key="5">
    <source>
        <dbReference type="ARBA" id="ARBA00022989"/>
    </source>
</evidence>
<dbReference type="InterPro" id="IPR027469">
    <property type="entry name" value="Cation_efflux_TMD_sf"/>
</dbReference>
<comment type="caution">
    <text evidence="11">The sequence shown here is derived from an EMBL/GenBank/DDBJ whole genome shotgun (WGS) entry which is preliminary data.</text>
</comment>
<dbReference type="OrthoDB" id="9809646at2"/>
<dbReference type="Pfam" id="PF16916">
    <property type="entry name" value="ZT_dimer"/>
    <property type="match status" value="1"/>
</dbReference>
<dbReference type="AlphaFoldDB" id="A0A0R1MD54"/>
<dbReference type="NCBIfam" id="TIGR01297">
    <property type="entry name" value="CDF"/>
    <property type="match status" value="1"/>
</dbReference>
<dbReference type="Gene3D" id="1.20.1510.10">
    <property type="entry name" value="Cation efflux protein transmembrane domain"/>
    <property type="match status" value="1"/>
</dbReference>
<feature type="domain" description="Cation efflux protein cytoplasmic" evidence="10">
    <location>
        <begin position="210"/>
        <end position="280"/>
    </location>
</feature>
<evidence type="ECO:0000259" key="9">
    <source>
        <dbReference type="Pfam" id="PF01545"/>
    </source>
</evidence>
<dbReference type="GO" id="GO:0005886">
    <property type="term" value="C:plasma membrane"/>
    <property type="evidence" value="ECO:0007669"/>
    <property type="project" value="TreeGrafter"/>
</dbReference>
<feature type="transmembrane region" description="Helical" evidence="8">
    <location>
        <begin position="12"/>
        <end position="35"/>
    </location>
</feature>
<evidence type="ECO:0000256" key="8">
    <source>
        <dbReference type="SAM" id="Phobius"/>
    </source>
</evidence>
<dbReference type="InterPro" id="IPR036837">
    <property type="entry name" value="Cation_efflux_CTD_sf"/>
</dbReference>
<keyword evidence="4 8" id="KW-0812">Transmembrane</keyword>
<dbReference type="InterPro" id="IPR050681">
    <property type="entry name" value="CDF/SLC30A"/>
</dbReference>
<organism evidence="11 12">
    <name type="scientific">Liquorilactobacillus oeni DSM 19972</name>
    <dbReference type="NCBI Taxonomy" id="1423777"/>
    <lineage>
        <taxon>Bacteria</taxon>
        <taxon>Bacillati</taxon>
        <taxon>Bacillota</taxon>
        <taxon>Bacilli</taxon>
        <taxon>Lactobacillales</taxon>
        <taxon>Lactobacillaceae</taxon>
        <taxon>Liquorilactobacillus</taxon>
    </lineage>
</organism>
<sequence length="300" mass="33576">MEQSKFTGSRFLLITVLNVLITVFELLGGIFAGSLALISDALHNLSDSFSVILSYIAHRIGMRSPTPKNTYGYQRAEILAAFLNSLILVFLSLYLLLEGIKRIIHPEQVSGGIMFWIALISLAANLFATFLLSRDSKHNLNLRATYLHLLSDALASVGVIVGSLLIVFFGIYWVDPLVTILVSLYIAYEAWPIIRQTIAILMEGSPAINPEKVKTDLMEIPAVLGVHHFHAWLINENELVASVHINLGNISLSETEVIYSQIEKILKQKYNVIHVTIQAECTRGIRDKMCFSRDDEKHEN</sequence>
<evidence type="ECO:0000256" key="6">
    <source>
        <dbReference type="ARBA" id="ARBA00023065"/>
    </source>
</evidence>
<keyword evidence="6" id="KW-0406">Ion transport</keyword>
<dbReference type="Pfam" id="PF01545">
    <property type="entry name" value="Cation_efflux"/>
    <property type="match status" value="1"/>
</dbReference>
<evidence type="ECO:0000256" key="4">
    <source>
        <dbReference type="ARBA" id="ARBA00022692"/>
    </source>
</evidence>
<accession>A0A0R1MD54</accession>
<protein>
    <submittedName>
        <fullName evidence="11">CDF family cation diffusion facilitator</fullName>
    </submittedName>
</protein>
<evidence type="ECO:0000313" key="11">
    <source>
        <dbReference type="EMBL" id="KRL05721.1"/>
    </source>
</evidence>
<dbReference type="EMBL" id="AZEH01000020">
    <property type="protein sequence ID" value="KRL05721.1"/>
    <property type="molecule type" value="Genomic_DNA"/>
</dbReference>
<dbReference type="SUPFAM" id="SSF161111">
    <property type="entry name" value="Cation efflux protein transmembrane domain-like"/>
    <property type="match status" value="1"/>
</dbReference>
<comment type="similarity">
    <text evidence="2">Belongs to the cation diffusion facilitator (CDF) transporter (TC 2.A.4) family. SLC30A subfamily.</text>
</comment>
<feature type="transmembrane region" description="Helical" evidence="8">
    <location>
        <begin position="153"/>
        <end position="174"/>
    </location>
</feature>
<keyword evidence="12" id="KW-1185">Reference proteome</keyword>
<evidence type="ECO:0000256" key="3">
    <source>
        <dbReference type="ARBA" id="ARBA00022448"/>
    </source>
</evidence>
<evidence type="ECO:0000313" key="12">
    <source>
        <dbReference type="Proteomes" id="UP000051686"/>
    </source>
</evidence>
<dbReference type="SUPFAM" id="SSF160240">
    <property type="entry name" value="Cation efflux protein cytoplasmic domain-like"/>
    <property type="match status" value="1"/>
</dbReference>
<gene>
    <name evidence="11" type="ORF">FD46_GL000472</name>
</gene>
<keyword evidence="3" id="KW-0813">Transport</keyword>
<dbReference type="Proteomes" id="UP000051686">
    <property type="component" value="Unassembled WGS sequence"/>
</dbReference>
<evidence type="ECO:0000256" key="7">
    <source>
        <dbReference type="ARBA" id="ARBA00023136"/>
    </source>
</evidence>
<dbReference type="GO" id="GO:0005385">
    <property type="term" value="F:zinc ion transmembrane transporter activity"/>
    <property type="evidence" value="ECO:0007669"/>
    <property type="project" value="TreeGrafter"/>
</dbReference>
<proteinExistence type="inferred from homology"/>
<dbReference type="InterPro" id="IPR058533">
    <property type="entry name" value="Cation_efflux_TM"/>
</dbReference>
<feature type="transmembrane region" description="Helical" evidence="8">
    <location>
        <begin position="109"/>
        <end position="132"/>
    </location>
</feature>
<evidence type="ECO:0000256" key="1">
    <source>
        <dbReference type="ARBA" id="ARBA00004141"/>
    </source>
</evidence>
<evidence type="ECO:0000256" key="2">
    <source>
        <dbReference type="ARBA" id="ARBA00008873"/>
    </source>
</evidence>
<comment type="subcellular location">
    <subcellularLocation>
        <location evidence="1">Membrane</location>
        <topology evidence="1">Multi-pass membrane protein</topology>
    </subcellularLocation>
</comment>
<dbReference type="PANTHER" id="PTHR11562:SF17">
    <property type="entry name" value="RE54080P-RELATED"/>
    <property type="match status" value="1"/>
</dbReference>
<feature type="domain" description="Cation efflux protein transmembrane" evidence="9">
    <location>
        <begin position="12"/>
        <end position="202"/>
    </location>
</feature>
<dbReference type="PATRIC" id="fig|1423777.3.peg.493"/>
<dbReference type="RefSeq" id="WP_057895462.1">
    <property type="nucleotide sequence ID" value="NZ_AZEH01000020.1"/>
</dbReference>
<dbReference type="InterPro" id="IPR002524">
    <property type="entry name" value="Cation_efflux"/>
</dbReference>
<reference evidence="11 12" key="1">
    <citation type="journal article" date="2015" name="Genome Announc.">
        <title>Expanding the biotechnology potential of lactobacilli through comparative genomics of 213 strains and associated genera.</title>
        <authorList>
            <person name="Sun Z."/>
            <person name="Harris H.M."/>
            <person name="McCann A."/>
            <person name="Guo C."/>
            <person name="Argimon S."/>
            <person name="Zhang W."/>
            <person name="Yang X."/>
            <person name="Jeffery I.B."/>
            <person name="Cooney J.C."/>
            <person name="Kagawa T.F."/>
            <person name="Liu W."/>
            <person name="Song Y."/>
            <person name="Salvetti E."/>
            <person name="Wrobel A."/>
            <person name="Rasinkangas P."/>
            <person name="Parkhill J."/>
            <person name="Rea M.C."/>
            <person name="O'Sullivan O."/>
            <person name="Ritari J."/>
            <person name="Douillard F.P."/>
            <person name="Paul Ross R."/>
            <person name="Yang R."/>
            <person name="Briner A.E."/>
            <person name="Felis G.E."/>
            <person name="de Vos W.M."/>
            <person name="Barrangou R."/>
            <person name="Klaenhammer T.R."/>
            <person name="Caufield P.W."/>
            <person name="Cui Y."/>
            <person name="Zhang H."/>
            <person name="O'Toole P.W."/>
        </authorList>
    </citation>
    <scope>NUCLEOTIDE SEQUENCE [LARGE SCALE GENOMIC DNA]</scope>
    <source>
        <strain evidence="11 12">DSM 19972</strain>
    </source>
</reference>
<dbReference type="InterPro" id="IPR027470">
    <property type="entry name" value="Cation_efflux_CTD"/>
</dbReference>
<keyword evidence="5 8" id="KW-1133">Transmembrane helix</keyword>
<dbReference type="PANTHER" id="PTHR11562">
    <property type="entry name" value="CATION EFFLUX PROTEIN/ ZINC TRANSPORTER"/>
    <property type="match status" value="1"/>
</dbReference>
<evidence type="ECO:0000259" key="10">
    <source>
        <dbReference type="Pfam" id="PF16916"/>
    </source>
</evidence>
<name>A0A0R1MD54_9LACO</name>
<dbReference type="Gene3D" id="3.30.70.1350">
    <property type="entry name" value="Cation efflux protein, cytoplasmic domain"/>
    <property type="match status" value="1"/>
</dbReference>
<feature type="transmembrane region" description="Helical" evidence="8">
    <location>
        <begin position="78"/>
        <end position="97"/>
    </location>
</feature>
<keyword evidence="7 8" id="KW-0472">Membrane</keyword>